<dbReference type="RefSeq" id="WP_176268174.1">
    <property type="nucleotide sequence ID" value="NZ_JABWGV010000006.1"/>
</dbReference>
<feature type="region of interest" description="Disordered" evidence="1">
    <location>
        <begin position="19"/>
        <end position="161"/>
    </location>
</feature>
<keyword evidence="3" id="KW-0732">Signal</keyword>
<evidence type="ECO:0000256" key="2">
    <source>
        <dbReference type="SAM" id="Phobius"/>
    </source>
</evidence>
<accession>A0A850H1K7</accession>
<dbReference type="AlphaFoldDB" id="A0A850H1K7"/>
<keyword evidence="2" id="KW-0472">Membrane</keyword>
<evidence type="ECO:0000256" key="3">
    <source>
        <dbReference type="SAM" id="SignalP"/>
    </source>
</evidence>
<proteinExistence type="predicted"/>
<feature type="compositionally biased region" description="Pro residues" evidence="1">
    <location>
        <begin position="87"/>
        <end position="103"/>
    </location>
</feature>
<keyword evidence="2" id="KW-1133">Transmembrane helix</keyword>
<evidence type="ECO:0000256" key="1">
    <source>
        <dbReference type="SAM" id="MobiDB-lite"/>
    </source>
</evidence>
<keyword evidence="2" id="KW-0812">Transmembrane</keyword>
<gene>
    <name evidence="4" type="ORF">HUV48_12690</name>
</gene>
<feature type="signal peptide" evidence="3">
    <location>
        <begin position="1"/>
        <end position="24"/>
    </location>
</feature>
<evidence type="ECO:0000313" key="4">
    <source>
        <dbReference type="EMBL" id="NVD45864.1"/>
    </source>
</evidence>
<feature type="chain" id="PRO_5032679290" description="LPXTG cell wall anchor domain-containing protein" evidence="3">
    <location>
        <begin position="25"/>
        <end position="375"/>
    </location>
</feature>
<keyword evidence="5" id="KW-1185">Reference proteome</keyword>
<evidence type="ECO:0000313" key="5">
    <source>
        <dbReference type="Proteomes" id="UP000561438"/>
    </source>
</evidence>
<dbReference type="EMBL" id="JABWGV010000006">
    <property type="protein sequence ID" value="NVD45864.1"/>
    <property type="molecule type" value="Genomic_DNA"/>
</dbReference>
<sequence>MNRFTYLVSSVGLAAIAAGTSASAQSVRDFQLPPSPDETEEAQGPVDPEAAAPVRPRVIATPTPAPVRRPAPQPQVTQTPLTVPTATPTPSPRPTPTLRPPVQPEERTAPTAAQTGSPAPSQVSPQESVPTETADAPAVSTPSPNAEAPASSTVDVPDTDGEEDTRHWWLLALVGLIAVGAAVLLRRRRGNSSSVPVIQRPKVKRERADAVAEPAAATREPLSVKAEAVKLTLSFANVTLDYRLTLLNRTDRALKDVEIAAKLVSAHNALPMEQQIADAATELPDAAKVERLSPGQSRQIEGKLVLPVGQVYAIRQGNAALMVPILQLRVSAQGIAPLVRSLVVGQAGMGSDRLQPFRLDEGPRSFAPLSQRALD</sequence>
<feature type="compositionally biased region" description="Low complexity" evidence="1">
    <location>
        <begin position="74"/>
        <end position="86"/>
    </location>
</feature>
<feature type="compositionally biased region" description="Polar residues" evidence="1">
    <location>
        <begin position="140"/>
        <end position="154"/>
    </location>
</feature>
<feature type="transmembrane region" description="Helical" evidence="2">
    <location>
        <begin position="167"/>
        <end position="185"/>
    </location>
</feature>
<protein>
    <recommendedName>
        <fullName evidence="6">LPXTG cell wall anchor domain-containing protein</fullName>
    </recommendedName>
</protein>
<feature type="compositionally biased region" description="Polar residues" evidence="1">
    <location>
        <begin position="111"/>
        <end position="131"/>
    </location>
</feature>
<organism evidence="4 5">
    <name type="scientific">Qipengyuania atrilutea</name>
    <dbReference type="NCBI Taxonomy" id="2744473"/>
    <lineage>
        <taxon>Bacteria</taxon>
        <taxon>Pseudomonadati</taxon>
        <taxon>Pseudomonadota</taxon>
        <taxon>Alphaproteobacteria</taxon>
        <taxon>Sphingomonadales</taxon>
        <taxon>Erythrobacteraceae</taxon>
        <taxon>Qipengyuania</taxon>
    </lineage>
</organism>
<feature type="compositionally biased region" description="Pro residues" evidence="1">
    <location>
        <begin position="63"/>
        <end position="73"/>
    </location>
</feature>
<comment type="caution">
    <text evidence="4">The sequence shown here is derived from an EMBL/GenBank/DDBJ whole genome shotgun (WGS) entry which is preliminary data.</text>
</comment>
<reference evidence="4 5" key="1">
    <citation type="submission" date="2020-06" db="EMBL/GenBank/DDBJ databases">
        <title>Altererythrobacter sp. HHU K3-1.</title>
        <authorList>
            <person name="Zhang D."/>
            <person name="Xue H."/>
        </authorList>
    </citation>
    <scope>NUCLEOTIDE SEQUENCE [LARGE SCALE GENOMIC DNA]</scope>
    <source>
        <strain evidence="4 5">HHU K3-1</strain>
    </source>
</reference>
<dbReference type="Proteomes" id="UP000561438">
    <property type="component" value="Unassembled WGS sequence"/>
</dbReference>
<name>A0A850H1K7_9SPHN</name>
<evidence type="ECO:0008006" key="6">
    <source>
        <dbReference type="Google" id="ProtNLM"/>
    </source>
</evidence>